<dbReference type="Proteomes" id="UP001549145">
    <property type="component" value="Unassembled WGS sequence"/>
</dbReference>
<dbReference type="RefSeq" id="WP_238279570.1">
    <property type="nucleotide sequence ID" value="NZ_BPQL01000061.1"/>
</dbReference>
<comment type="caution">
    <text evidence="1">The sequence shown here is derived from an EMBL/GenBank/DDBJ whole genome shotgun (WGS) entry which is preliminary data.</text>
</comment>
<evidence type="ECO:0000313" key="2">
    <source>
        <dbReference type="Proteomes" id="UP001549145"/>
    </source>
</evidence>
<accession>A0ABV2LC67</accession>
<organism evidence="1 2">
    <name type="scientific">Methylobacterium goesingense</name>
    <dbReference type="NCBI Taxonomy" id="243690"/>
    <lineage>
        <taxon>Bacteria</taxon>
        <taxon>Pseudomonadati</taxon>
        <taxon>Pseudomonadota</taxon>
        <taxon>Alphaproteobacteria</taxon>
        <taxon>Hyphomicrobiales</taxon>
        <taxon>Methylobacteriaceae</taxon>
        <taxon>Methylobacterium</taxon>
    </lineage>
</organism>
<protein>
    <submittedName>
        <fullName evidence="1">Uncharacterized protein</fullName>
    </submittedName>
</protein>
<keyword evidence="2" id="KW-1185">Reference proteome</keyword>
<sequence>MPVQAARLTLDDPVSNWPRTPTTDKVDFATRMGKAFSSLSPQLDMNYFIRCLEETANIGNPRDTKLEQAVKICVSVHQKADE</sequence>
<dbReference type="EMBL" id="JBEPMM010000020">
    <property type="protein sequence ID" value="MET3694927.1"/>
    <property type="molecule type" value="Genomic_DNA"/>
</dbReference>
<gene>
    <name evidence="1" type="ORF">ABID43_004492</name>
</gene>
<proteinExistence type="predicted"/>
<evidence type="ECO:0000313" key="1">
    <source>
        <dbReference type="EMBL" id="MET3694927.1"/>
    </source>
</evidence>
<name>A0ABV2LC67_9HYPH</name>
<reference evidence="1 2" key="1">
    <citation type="submission" date="2024-06" db="EMBL/GenBank/DDBJ databases">
        <title>Genomic Encyclopedia of Type Strains, Phase IV (KMG-IV): sequencing the most valuable type-strain genomes for metagenomic binning, comparative biology and taxonomic classification.</title>
        <authorList>
            <person name="Goeker M."/>
        </authorList>
    </citation>
    <scope>NUCLEOTIDE SEQUENCE [LARGE SCALE GENOMIC DNA]</scope>
    <source>
        <strain evidence="1 2">DSM 21331</strain>
    </source>
</reference>